<proteinExistence type="predicted"/>
<dbReference type="RefSeq" id="WP_189686448.1">
    <property type="nucleotide sequence ID" value="NZ_BMYK01000004.1"/>
</dbReference>
<sequence length="55" mass="6121">MPDTRQAAPPMKDEPEPTAEESVPSDGKDREGEKMMEELGRDKPGKPLAPEREKT</sequence>
<dbReference type="EMBL" id="BMYK01000004">
    <property type="protein sequence ID" value="GHC76922.1"/>
    <property type="molecule type" value="Genomic_DNA"/>
</dbReference>
<comment type="caution">
    <text evidence="2">The sequence shown here is derived from an EMBL/GenBank/DDBJ whole genome shotgun (WGS) entry which is preliminary data.</text>
</comment>
<evidence type="ECO:0000313" key="3">
    <source>
        <dbReference type="Proteomes" id="UP000626210"/>
    </source>
</evidence>
<evidence type="ECO:0000256" key="1">
    <source>
        <dbReference type="SAM" id="MobiDB-lite"/>
    </source>
</evidence>
<keyword evidence="3" id="KW-1185">Reference proteome</keyword>
<feature type="compositionally biased region" description="Basic and acidic residues" evidence="1">
    <location>
        <begin position="26"/>
        <end position="55"/>
    </location>
</feature>
<organism evidence="2 3">
    <name type="scientific">Pseudorhodoferax aquiterrae</name>
    <dbReference type="NCBI Taxonomy" id="747304"/>
    <lineage>
        <taxon>Bacteria</taxon>
        <taxon>Pseudomonadati</taxon>
        <taxon>Pseudomonadota</taxon>
        <taxon>Betaproteobacteria</taxon>
        <taxon>Burkholderiales</taxon>
        <taxon>Comamonadaceae</taxon>
    </lineage>
</organism>
<dbReference type="Proteomes" id="UP000626210">
    <property type="component" value="Unassembled WGS sequence"/>
</dbReference>
<reference evidence="3" key="1">
    <citation type="journal article" date="2019" name="Int. J. Syst. Evol. Microbiol.">
        <title>The Global Catalogue of Microorganisms (GCM) 10K type strain sequencing project: providing services to taxonomists for standard genome sequencing and annotation.</title>
        <authorList>
            <consortium name="The Broad Institute Genomics Platform"/>
            <consortium name="The Broad Institute Genome Sequencing Center for Infectious Disease"/>
            <person name="Wu L."/>
            <person name="Ma J."/>
        </authorList>
    </citation>
    <scope>NUCLEOTIDE SEQUENCE [LARGE SCALE GENOMIC DNA]</scope>
    <source>
        <strain evidence="3">KCTC 23314</strain>
    </source>
</reference>
<protein>
    <submittedName>
        <fullName evidence="2">Uncharacterized protein</fullName>
    </submittedName>
</protein>
<gene>
    <name evidence="2" type="ORF">GCM10007320_16080</name>
</gene>
<feature type="region of interest" description="Disordered" evidence="1">
    <location>
        <begin position="1"/>
        <end position="55"/>
    </location>
</feature>
<name>A0ABQ3FYH6_9BURK</name>
<accession>A0ABQ3FYH6</accession>
<evidence type="ECO:0000313" key="2">
    <source>
        <dbReference type="EMBL" id="GHC76922.1"/>
    </source>
</evidence>